<accession>A0A6I4UU13</accession>
<sequence length="122" mass="12922">MPEIAGTRVLIVEDEGMVAMLLEEMLQDLGCVVAASVATVARAEEAVRSTAVDVALLDLNLAGETTVDFARELTRQPIPIVFSTGYGSNGVPADLRDRPILAKPFEPGDLKQAIECVLKVAG</sequence>
<dbReference type="SMART" id="SM00448">
    <property type="entry name" value="REC"/>
    <property type="match status" value="1"/>
</dbReference>
<evidence type="ECO:0000259" key="3">
    <source>
        <dbReference type="PROSITE" id="PS50110"/>
    </source>
</evidence>
<feature type="domain" description="Response regulatory" evidence="3">
    <location>
        <begin position="8"/>
        <end position="118"/>
    </location>
</feature>
<evidence type="ECO:0000256" key="2">
    <source>
        <dbReference type="PROSITE-ProRule" id="PRU00169"/>
    </source>
</evidence>
<dbReference type="AlphaFoldDB" id="A0A6I4UU13"/>
<dbReference type="Proteomes" id="UP000469159">
    <property type="component" value="Unassembled WGS sequence"/>
</dbReference>
<name>A0A6I4UU13_9SPHN</name>
<dbReference type="Pfam" id="PF00072">
    <property type="entry name" value="Response_reg"/>
    <property type="match status" value="1"/>
</dbReference>
<feature type="modified residue" description="4-aspartylphosphate" evidence="2">
    <location>
        <position position="58"/>
    </location>
</feature>
<protein>
    <submittedName>
        <fullName evidence="4">Response regulator</fullName>
    </submittedName>
</protein>
<comment type="caution">
    <text evidence="4">The sequence shown here is derived from an EMBL/GenBank/DDBJ whole genome shotgun (WGS) entry which is preliminary data.</text>
</comment>
<dbReference type="InterPro" id="IPR011006">
    <property type="entry name" value="CheY-like_superfamily"/>
</dbReference>
<proteinExistence type="predicted"/>
<dbReference type="PANTHER" id="PTHR44591:SF24">
    <property type="entry name" value="PROTEIN-GLUTAMATE METHYLESTERASE_PROTEIN-GLUTAMINE GLUTAMINASE 1"/>
    <property type="match status" value="1"/>
</dbReference>
<evidence type="ECO:0000256" key="1">
    <source>
        <dbReference type="ARBA" id="ARBA00022553"/>
    </source>
</evidence>
<dbReference type="Gene3D" id="3.40.50.2300">
    <property type="match status" value="1"/>
</dbReference>
<dbReference type="RefSeq" id="WP_160746094.1">
    <property type="nucleotide sequence ID" value="NZ_WTYK01000003.1"/>
</dbReference>
<evidence type="ECO:0000313" key="5">
    <source>
        <dbReference type="Proteomes" id="UP000469159"/>
    </source>
</evidence>
<dbReference type="EMBL" id="WTYK01000003">
    <property type="protein sequence ID" value="MXP41229.1"/>
    <property type="molecule type" value="Genomic_DNA"/>
</dbReference>
<dbReference type="GO" id="GO:0000160">
    <property type="term" value="P:phosphorelay signal transduction system"/>
    <property type="evidence" value="ECO:0007669"/>
    <property type="project" value="InterPro"/>
</dbReference>
<reference evidence="4 5" key="1">
    <citation type="submission" date="2019-12" db="EMBL/GenBank/DDBJ databases">
        <title>Genomic-based taxomic classification of the family Erythrobacteraceae.</title>
        <authorList>
            <person name="Xu L."/>
        </authorList>
    </citation>
    <scope>NUCLEOTIDE SEQUENCE [LARGE SCALE GENOMIC DNA]</scope>
    <source>
        <strain evidence="4 5">MCCC 1K02066</strain>
    </source>
</reference>
<dbReference type="InterPro" id="IPR050595">
    <property type="entry name" value="Bact_response_regulator"/>
</dbReference>
<keyword evidence="1 2" id="KW-0597">Phosphoprotein</keyword>
<evidence type="ECO:0000313" key="4">
    <source>
        <dbReference type="EMBL" id="MXP41229.1"/>
    </source>
</evidence>
<dbReference type="OrthoDB" id="582170at2"/>
<dbReference type="PANTHER" id="PTHR44591">
    <property type="entry name" value="STRESS RESPONSE REGULATOR PROTEIN 1"/>
    <property type="match status" value="1"/>
</dbReference>
<organism evidence="4 5">
    <name type="scientific">Croceibacterium soli</name>
    <dbReference type="NCBI Taxonomy" id="1739690"/>
    <lineage>
        <taxon>Bacteria</taxon>
        <taxon>Pseudomonadati</taxon>
        <taxon>Pseudomonadota</taxon>
        <taxon>Alphaproteobacteria</taxon>
        <taxon>Sphingomonadales</taxon>
        <taxon>Erythrobacteraceae</taxon>
        <taxon>Croceibacterium</taxon>
    </lineage>
</organism>
<dbReference type="InterPro" id="IPR001789">
    <property type="entry name" value="Sig_transdc_resp-reg_receiver"/>
</dbReference>
<dbReference type="SUPFAM" id="SSF52172">
    <property type="entry name" value="CheY-like"/>
    <property type="match status" value="1"/>
</dbReference>
<keyword evidence="5" id="KW-1185">Reference proteome</keyword>
<dbReference type="PROSITE" id="PS50110">
    <property type="entry name" value="RESPONSE_REGULATORY"/>
    <property type="match status" value="1"/>
</dbReference>
<gene>
    <name evidence="4" type="ORF">GRI75_06175</name>
</gene>